<dbReference type="OrthoDB" id="7551276at2759"/>
<feature type="compositionally biased region" description="Polar residues" evidence="1">
    <location>
        <begin position="319"/>
        <end position="333"/>
    </location>
</feature>
<reference evidence="3" key="1">
    <citation type="submission" date="2025-08" db="UniProtKB">
        <authorList>
            <consortium name="RefSeq"/>
        </authorList>
    </citation>
    <scope>IDENTIFICATION</scope>
    <source>
        <tissue evidence="3">Whole organism</tissue>
    </source>
</reference>
<keyword evidence="2" id="KW-1185">Reference proteome</keyword>
<feature type="compositionally biased region" description="Polar residues" evidence="1">
    <location>
        <begin position="254"/>
        <end position="263"/>
    </location>
</feature>
<feature type="compositionally biased region" description="Basic and acidic residues" evidence="1">
    <location>
        <begin position="397"/>
        <end position="412"/>
    </location>
</feature>
<dbReference type="RefSeq" id="XP_052128292.1">
    <property type="nucleotide sequence ID" value="XM_052272332.1"/>
</dbReference>
<dbReference type="GeneID" id="127750502"/>
<proteinExistence type="predicted"/>
<dbReference type="KEGG" id="foc:127750502"/>
<sequence length="587" mass="65365">MDGEQRALRPFSVVRFLPDSENEDSDSDFPEEEVEVVSSSWIPDHKAKDHCFWPPKKLWNRASILATDHQEPDLETWTLHRIAFDHDYKSVYTARQNRNKVAKNETCSTEMSDSGPLRKKRKSKMPSRFLDSPEEHQSIKKKVSGKQEIKSVRGKAGKGNNVSQQQHSSDSEREEVPPPSVNVDALEAKLNNLLAKRQVSAVSVQGQGKKSINPLDLASSSSAGVVFGQSSKSRKSTHQHGQSSKSKKSTHHSPNSLKNSSVIPNAGSRLVVEAASSAARVNVFSRQNKAQKPAASDRDDTGYDTPVDMEEVELGVDSSVPQGNVSQSDTGADSSHELQYSPPISNPDSSHELQYSPPISNPSKDTANIGITSEDSNRSDAHNLSPEKSNDNPINKPTERTKGTSRTSADKAEELNPSVVALLFEKLEELSIRQKRIMGTQRRMISYIVPEEDLAEEDIDELPDFPIDDVDGFEELESILSLKQNRQNFVKMLVALPFNEQSEKYATGVMLKEVITNRLSRLVSWGSTQGSKLCFKKSQCYKGIQIAILKLFPQSKLTICQQKCQIWFNTSNQRTVKPKQPKAKKVK</sequence>
<evidence type="ECO:0000313" key="3">
    <source>
        <dbReference type="RefSeq" id="XP_052128292.1"/>
    </source>
</evidence>
<gene>
    <name evidence="3" type="primary">LOC127750502</name>
</gene>
<name>A0A9C6XRB3_FRAOC</name>
<dbReference type="AlphaFoldDB" id="A0A9C6XRB3"/>
<evidence type="ECO:0000313" key="2">
    <source>
        <dbReference type="Proteomes" id="UP000504606"/>
    </source>
</evidence>
<accession>A0A9C6XRB3</accession>
<feature type="region of interest" description="Disordered" evidence="1">
    <location>
        <begin position="286"/>
        <end position="305"/>
    </location>
</feature>
<feature type="region of interest" description="Disordered" evidence="1">
    <location>
        <begin position="99"/>
        <end position="179"/>
    </location>
</feature>
<feature type="region of interest" description="Disordered" evidence="1">
    <location>
        <begin position="316"/>
        <end position="412"/>
    </location>
</feature>
<organism evidence="2 3">
    <name type="scientific">Frankliniella occidentalis</name>
    <name type="common">Western flower thrips</name>
    <name type="synonym">Euthrips occidentalis</name>
    <dbReference type="NCBI Taxonomy" id="133901"/>
    <lineage>
        <taxon>Eukaryota</taxon>
        <taxon>Metazoa</taxon>
        <taxon>Ecdysozoa</taxon>
        <taxon>Arthropoda</taxon>
        <taxon>Hexapoda</taxon>
        <taxon>Insecta</taxon>
        <taxon>Pterygota</taxon>
        <taxon>Neoptera</taxon>
        <taxon>Paraneoptera</taxon>
        <taxon>Thysanoptera</taxon>
        <taxon>Terebrantia</taxon>
        <taxon>Thripoidea</taxon>
        <taxon>Thripidae</taxon>
        <taxon>Frankliniella</taxon>
    </lineage>
</organism>
<feature type="compositionally biased region" description="Polar residues" evidence="1">
    <location>
        <begin position="357"/>
        <end position="374"/>
    </location>
</feature>
<dbReference type="Proteomes" id="UP000504606">
    <property type="component" value="Unplaced"/>
</dbReference>
<protein>
    <submittedName>
        <fullName evidence="3">Uncharacterized protein LOC127750502</fullName>
    </submittedName>
</protein>
<evidence type="ECO:0000256" key="1">
    <source>
        <dbReference type="SAM" id="MobiDB-lite"/>
    </source>
</evidence>
<feature type="region of interest" description="Disordered" evidence="1">
    <location>
        <begin position="226"/>
        <end position="264"/>
    </location>
</feature>